<evidence type="ECO:0000313" key="2">
    <source>
        <dbReference type="EMBL" id="KAK7400219.1"/>
    </source>
</evidence>
<evidence type="ECO:0000256" key="1">
    <source>
        <dbReference type="SAM" id="MobiDB-lite"/>
    </source>
</evidence>
<gene>
    <name evidence="2" type="ORF">VNO78_11419</name>
</gene>
<reference evidence="2 3" key="1">
    <citation type="submission" date="2024-01" db="EMBL/GenBank/DDBJ databases">
        <title>The genomes of 5 underutilized Papilionoideae crops provide insights into root nodulation and disease resistanc.</title>
        <authorList>
            <person name="Jiang F."/>
        </authorList>
    </citation>
    <scope>NUCLEOTIDE SEQUENCE [LARGE SCALE GENOMIC DNA]</scope>
    <source>
        <strain evidence="2">DUOXIRENSHENG_FW03</strain>
        <tissue evidence="2">Leaves</tissue>
    </source>
</reference>
<protein>
    <submittedName>
        <fullName evidence="2">Uncharacterized protein</fullName>
    </submittedName>
</protein>
<dbReference type="AlphaFoldDB" id="A0AAN9STN1"/>
<comment type="caution">
    <text evidence="2">The sequence shown here is derived from an EMBL/GenBank/DDBJ whole genome shotgun (WGS) entry which is preliminary data.</text>
</comment>
<feature type="compositionally biased region" description="Basic and acidic residues" evidence="1">
    <location>
        <begin position="17"/>
        <end position="30"/>
    </location>
</feature>
<keyword evidence="3" id="KW-1185">Reference proteome</keyword>
<accession>A0AAN9STN1</accession>
<feature type="region of interest" description="Disordered" evidence="1">
    <location>
        <begin position="1"/>
        <end position="34"/>
    </location>
</feature>
<dbReference type="Proteomes" id="UP001386955">
    <property type="component" value="Unassembled WGS sequence"/>
</dbReference>
<evidence type="ECO:0000313" key="3">
    <source>
        <dbReference type="Proteomes" id="UP001386955"/>
    </source>
</evidence>
<sequence>MEVNTHMFGEDEGVELENDKGVYKEKEMRDSTSTQPYDVKKWVLVGGEEVSGGRNGQKRLENMGKEEEVDEMGKIWKAMKDIGIFDKHPDEDYTEELRNMEARDKAENERRERSISQNRVERRVYKNMEEKIVGGGMVYPRAGFPRSMGGFDDDNAQFPGANGTSGYSSDWEMSYVESTEWRIF</sequence>
<proteinExistence type="predicted"/>
<organism evidence="2 3">
    <name type="scientific">Psophocarpus tetragonolobus</name>
    <name type="common">Winged bean</name>
    <name type="synonym">Dolichos tetragonolobus</name>
    <dbReference type="NCBI Taxonomy" id="3891"/>
    <lineage>
        <taxon>Eukaryota</taxon>
        <taxon>Viridiplantae</taxon>
        <taxon>Streptophyta</taxon>
        <taxon>Embryophyta</taxon>
        <taxon>Tracheophyta</taxon>
        <taxon>Spermatophyta</taxon>
        <taxon>Magnoliopsida</taxon>
        <taxon>eudicotyledons</taxon>
        <taxon>Gunneridae</taxon>
        <taxon>Pentapetalae</taxon>
        <taxon>rosids</taxon>
        <taxon>fabids</taxon>
        <taxon>Fabales</taxon>
        <taxon>Fabaceae</taxon>
        <taxon>Papilionoideae</taxon>
        <taxon>50 kb inversion clade</taxon>
        <taxon>NPAAA clade</taxon>
        <taxon>indigoferoid/millettioid clade</taxon>
        <taxon>Phaseoleae</taxon>
        <taxon>Psophocarpus</taxon>
    </lineage>
</organism>
<name>A0AAN9STN1_PSOTE</name>
<dbReference type="EMBL" id="JAYMYS010000003">
    <property type="protein sequence ID" value="KAK7400219.1"/>
    <property type="molecule type" value="Genomic_DNA"/>
</dbReference>